<proteinExistence type="predicted"/>
<accession>A0A0D0C3L8</accession>
<sequence>MTFRAYELQNDVSVNSSRPVTIEELSALGVKIVTFDESQDSEQAAQRLVQEQWGYPLDKKDSVVPFDLRQNAANTPEISGLVAQLVQLIENPVLAFSVDLTGIVSYSTIYLDVEDIKSKKWIRIHPGPRQLYRVAAGLKIRAALTDQNRDHAGILFFKDGVSSLEIIPEKDLDNHAARQSYLNSIGKF</sequence>
<organism evidence="1 2">
    <name type="scientific">Collybiopsis luxurians FD-317 M1</name>
    <dbReference type="NCBI Taxonomy" id="944289"/>
    <lineage>
        <taxon>Eukaryota</taxon>
        <taxon>Fungi</taxon>
        <taxon>Dikarya</taxon>
        <taxon>Basidiomycota</taxon>
        <taxon>Agaricomycotina</taxon>
        <taxon>Agaricomycetes</taxon>
        <taxon>Agaricomycetidae</taxon>
        <taxon>Agaricales</taxon>
        <taxon>Marasmiineae</taxon>
        <taxon>Omphalotaceae</taxon>
        <taxon>Collybiopsis</taxon>
        <taxon>Collybiopsis luxurians</taxon>
    </lineage>
</organism>
<evidence type="ECO:0000313" key="2">
    <source>
        <dbReference type="Proteomes" id="UP000053593"/>
    </source>
</evidence>
<dbReference type="OrthoDB" id="3044887at2759"/>
<keyword evidence="2" id="KW-1185">Reference proteome</keyword>
<dbReference type="Proteomes" id="UP000053593">
    <property type="component" value="Unassembled WGS sequence"/>
</dbReference>
<evidence type="ECO:0000313" key="1">
    <source>
        <dbReference type="EMBL" id="KIK62731.1"/>
    </source>
</evidence>
<reference evidence="1 2" key="1">
    <citation type="submission" date="2014-04" db="EMBL/GenBank/DDBJ databases">
        <title>Evolutionary Origins and Diversification of the Mycorrhizal Mutualists.</title>
        <authorList>
            <consortium name="DOE Joint Genome Institute"/>
            <consortium name="Mycorrhizal Genomics Consortium"/>
            <person name="Kohler A."/>
            <person name="Kuo A."/>
            <person name="Nagy L.G."/>
            <person name="Floudas D."/>
            <person name="Copeland A."/>
            <person name="Barry K.W."/>
            <person name="Cichocki N."/>
            <person name="Veneault-Fourrey C."/>
            <person name="LaButti K."/>
            <person name="Lindquist E.A."/>
            <person name="Lipzen A."/>
            <person name="Lundell T."/>
            <person name="Morin E."/>
            <person name="Murat C."/>
            <person name="Riley R."/>
            <person name="Ohm R."/>
            <person name="Sun H."/>
            <person name="Tunlid A."/>
            <person name="Henrissat B."/>
            <person name="Grigoriev I.V."/>
            <person name="Hibbett D.S."/>
            <person name="Martin F."/>
        </authorList>
    </citation>
    <scope>NUCLEOTIDE SEQUENCE [LARGE SCALE GENOMIC DNA]</scope>
    <source>
        <strain evidence="1 2">FD-317 M1</strain>
    </source>
</reference>
<dbReference type="Gene3D" id="2.60.120.10">
    <property type="entry name" value="Jelly Rolls"/>
    <property type="match status" value="1"/>
</dbReference>
<name>A0A0D0C3L8_9AGAR</name>
<dbReference type="HOGENOM" id="CLU_1447855_0_0_1"/>
<dbReference type="AlphaFoldDB" id="A0A0D0C3L8"/>
<dbReference type="InterPro" id="IPR014710">
    <property type="entry name" value="RmlC-like_jellyroll"/>
</dbReference>
<protein>
    <submittedName>
        <fullName evidence="1">Uncharacterized protein</fullName>
    </submittedName>
</protein>
<gene>
    <name evidence="1" type="ORF">GYMLUDRAFT_242376</name>
</gene>
<dbReference type="EMBL" id="KN834766">
    <property type="protein sequence ID" value="KIK62731.1"/>
    <property type="molecule type" value="Genomic_DNA"/>
</dbReference>